<evidence type="ECO:0000313" key="1">
    <source>
        <dbReference type="EMBL" id="KAI8038846.1"/>
    </source>
</evidence>
<dbReference type="EMBL" id="JAMKOV010000007">
    <property type="protein sequence ID" value="KAI8038846.1"/>
    <property type="molecule type" value="Genomic_DNA"/>
</dbReference>
<reference evidence="1" key="1">
    <citation type="journal article" date="2023" name="Genome Biol. Evol.">
        <title>Long-read-based Genome Assembly of Drosophila gunungcola Reveals Fewer Chemosensory Genes in Flower-breeding Species.</title>
        <authorList>
            <person name="Negi A."/>
            <person name="Liao B.Y."/>
            <person name="Yeh S.D."/>
        </authorList>
    </citation>
    <scope>NUCLEOTIDE SEQUENCE</scope>
    <source>
        <strain evidence="1">Sukarami</strain>
    </source>
</reference>
<name>A0A9P9YKY9_9MUSC</name>
<protein>
    <submittedName>
        <fullName evidence="1">Uncharacterized protein</fullName>
    </submittedName>
</protein>
<sequence>HFLQAIKATNKYESKFCFWSAVYLNGERATHFRISTPGSRTSWDWKWEWDGWLGGQLLFNSSLGRVFVLCFWLLWP</sequence>
<evidence type="ECO:0000313" key="2">
    <source>
        <dbReference type="Proteomes" id="UP001059596"/>
    </source>
</evidence>
<organism evidence="1 2">
    <name type="scientific">Drosophila gunungcola</name>
    <name type="common">fruit fly</name>
    <dbReference type="NCBI Taxonomy" id="103775"/>
    <lineage>
        <taxon>Eukaryota</taxon>
        <taxon>Metazoa</taxon>
        <taxon>Ecdysozoa</taxon>
        <taxon>Arthropoda</taxon>
        <taxon>Hexapoda</taxon>
        <taxon>Insecta</taxon>
        <taxon>Pterygota</taxon>
        <taxon>Neoptera</taxon>
        <taxon>Endopterygota</taxon>
        <taxon>Diptera</taxon>
        <taxon>Brachycera</taxon>
        <taxon>Muscomorpha</taxon>
        <taxon>Ephydroidea</taxon>
        <taxon>Drosophilidae</taxon>
        <taxon>Drosophila</taxon>
        <taxon>Sophophora</taxon>
    </lineage>
</organism>
<proteinExistence type="predicted"/>
<comment type="caution">
    <text evidence="1">The sequence shown here is derived from an EMBL/GenBank/DDBJ whole genome shotgun (WGS) entry which is preliminary data.</text>
</comment>
<feature type="non-terminal residue" evidence="1">
    <location>
        <position position="76"/>
    </location>
</feature>
<dbReference type="Proteomes" id="UP001059596">
    <property type="component" value="Unassembled WGS sequence"/>
</dbReference>
<accession>A0A9P9YKY9</accession>
<dbReference type="AlphaFoldDB" id="A0A9P9YKY9"/>
<keyword evidence="2" id="KW-1185">Reference proteome</keyword>
<gene>
    <name evidence="1" type="ORF">M5D96_008758</name>
</gene>
<feature type="non-terminal residue" evidence="1">
    <location>
        <position position="1"/>
    </location>
</feature>